<dbReference type="Proteomes" id="UP000265120">
    <property type="component" value="Chromosome 5"/>
</dbReference>
<dbReference type="InParanoid" id="A0A3P8VBA0"/>
<protein>
    <submittedName>
        <fullName evidence="2">Uncharacterized protein</fullName>
    </submittedName>
</protein>
<keyword evidence="1" id="KW-0472">Membrane</keyword>
<proteinExistence type="predicted"/>
<keyword evidence="1" id="KW-1133">Transmembrane helix</keyword>
<dbReference type="AlphaFoldDB" id="A0A3P8VBA0"/>
<dbReference type="Ensembl" id="ENSCSET00000011817.1">
    <property type="protein sequence ID" value="ENSCSEP00000011677.1"/>
    <property type="gene ID" value="ENSCSEG00000007516.1"/>
</dbReference>
<keyword evidence="1" id="KW-0812">Transmembrane</keyword>
<evidence type="ECO:0000256" key="1">
    <source>
        <dbReference type="SAM" id="Phobius"/>
    </source>
</evidence>
<evidence type="ECO:0000313" key="2">
    <source>
        <dbReference type="Ensembl" id="ENSCSEP00000011677.1"/>
    </source>
</evidence>
<feature type="transmembrane region" description="Helical" evidence="1">
    <location>
        <begin position="58"/>
        <end position="78"/>
    </location>
</feature>
<keyword evidence="3" id="KW-1185">Reference proteome</keyword>
<name>A0A3P8VBA0_CYNSE</name>
<accession>A0A3P8VBA0</accession>
<reference evidence="2" key="2">
    <citation type="submission" date="2025-08" db="UniProtKB">
        <authorList>
            <consortium name="Ensembl"/>
        </authorList>
    </citation>
    <scope>IDENTIFICATION</scope>
</reference>
<reference evidence="2 3" key="1">
    <citation type="journal article" date="2014" name="Nat. Genet.">
        <title>Whole-genome sequence of a flatfish provides insights into ZW sex chromosome evolution and adaptation to a benthic lifestyle.</title>
        <authorList>
            <person name="Chen S."/>
            <person name="Zhang G."/>
            <person name="Shao C."/>
            <person name="Huang Q."/>
            <person name="Liu G."/>
            <person name="Zhang P."/>
            <person name="Song W."/>
            <person name="An N."/>
            <person name="Chalopin D."/>
            <person name="Volff J.N."/>
            <person name="Hong Y."/>
            <person name="Li Q."/>
            <person name="Sha Z."/>
            <person name="Zhou H."/>
            <person name="Xie M."/>
            <person name="Yu Q."/>
            <person name="Liu Y."/>
            <person name="Xiang H."/>
            <person name="Wang N."/>
            <person name="Wu K."/>
            <person name="Yang C."/>
            <person name="Zhou Q."/>
            <person name="Liao X."/>
            <person name="Yang L."/>
            <person name="Hu Q."/>
            <person name="Zhang J."/>
            <person name="Meng L."/>
            <person name="Jin L."/>
            <person name="Tian Y."/>
            <person name="Lian J."/>
            <person name="Yang J."/>
            <person name="Miao G."/>
            <person name="Liu S."/>
            <person name="Liang Z."/>
            <person name="Yan F."/>
            <person name="Li Y."/>
            <person name="Sun B."/>
            <person name="Zhang H."/>
            <person name="Zhang J."/>
            <person name="Zhu Y."/>
            <person name="Du M."/>
            <person name="Zhao Y."/>
            <person name="Schartl M."/>
            <person name="Tang Q."/>
            <person name="Wang J."/>
        </authorList>
    </citation>
    <scope>NUCLEOTIDE SEQUENCE</scope>
</reference>
<feature type="transmembrane region" description="Helical" evidence="1">
    <location>
        <begin position="36"/>
        <end position="52"/>
    </location>
</feature>
<organism evidence="2 3">
    <name type="scientific">Cynoglossus semilaevis</name>
    <name type="common">Tongue sole</name>
    <dbReference type="NCBI Taxonomy" id="244447"/>
    <lineage>
        <taxon>Eukaryota</taxon>
        <taxon>Metazoa</taxon>
        <taxon>Chordata</taxon>
        <taxon>Craniata</taxon>
        <taxon>Vertebrata</taxon>
        <taxon>Euteleostomi</taxon>
        <taxon>Actinopterygii</taxon>
        <taxon>Neopterygii</taxon>
        <taxon>Teleostei</taxon>
        <taxon>Neoteleostei</taxon>
        <taxon>Acanthomorphata</taxon>
        <taxon>Carangaria</taxon>
        <taxon>Pleuronectiformes</taxon>
        <taxon>Pleuronectoidei</taxon>
        <taxon>Cynoglossidae</taxon>
        <taxon>Cynoglossinae</taxon>
        <taxon>Cynoglossus</taxon>
    </lineage>
</organism>
<sequence length="79" mass="9308">MGLKTKTKGGSNYLELKRTHSTIYSTDPNTLNHKQYICVYIYACSIFIYLSIFLFYPFLIYFCKYVILFTAVFFSICLN</sequence>
<evidence type="ECO:0000313" key="3">
    <source>
        <dbReference type="Proteomes" id="UP000265120"/>
    </source>
</evidence>
<reference evidence="2" key="3">
    <citation type="submission" date="2025-09" db="UniProtKB">
        <authorList>
            <consortium name="Ensembl"/>
        </authorList>
    </citation>
    <scope>IDENTIFICATION</scope>
</reference>